<evidence type="ECO:0000313" key="4">
    <source>
        <dbReference type="Proteomes" id="UP000069443"/>
    </source>
</evidence>
<reference evidence="4" key="2">
    <citation type="submission" date="2016-02" db="EMBL/GenBank/DDBJ databases">
        <title>Draft genome sequence of five rapidly growing Mycobacterium species.</title>
        <authorList>
            <person name="Katahira K."/>
            <person name="Gotou Y."/>
            <person name="Iida K."/>
            <person name="Ogura Y."/>
            <person name="Hayashi T."/>
        </authorList>
    </citation>
    <scope>NUCLEOTIDE SEQUENCE [LARGE SCALE GENOMIC DNA]</scope>
    <source>
        <strain evidence="4">JCM15298</strain>
    </source>
</reference>
<comment type="caution">
    <text evidence="3">The sequence shown here is derived from an EMBL/GenBank/DDBJ whole genome shotgun (WGS) entry which is preliminary data.</text>
</comment>
<dbReference type="PANTHER" id="PTHR39217">
    <property type="match status" value="1"/>
</dbReference>
<dbReference type="EMBL" id="BCSY01000031">
    <property type="protein sequence ID" value="GAS94196.1"/>
    <property type="molecule type" value="Genomic_DNA"/>
</dbReference>
<keyword evidence="4" id="KW-1185">Reference proteome</keyword>
<organism evidence="3 4">
    <name type="scientific">Mycolicibacterium canariasense</name>
    <name type="common">Mycobacterium canariasense</name>
    <dbReference type="NCBI Taxonomy" id="228230"/>
    <lineage>
        <taxon>Bacteria</taxon>
        <taxon>Bacillati</taxon>
        <taxon>Actinomycetota</taxon>
        <taxon>Actinomycetes</taxon>
        <taxon>Mycobacteriales</taxon>
        <taxon>Mycobacteriaceae</taxon>
        <taxon>Mycolicibacterium</taxon>
    </lineage>
</organism>
<gene>
    <name evidence="3" type="ORF">RMCC_1162</name>
</gene>
<dbReference type="PANTHER" id="PTHR39217:SF1">
    <property type="entry name" value="GLUTATHIONE SYNTHETASE"/>
    <property type="match status" value="1"/>
</dbReference>
<evidence type="ECO:0000256" key="1">
    <source>
        <dbReference type="PROSITE-ProRule" id="PRU00409"/>
    </source>
</evidence>
<reference evidence="4" key="1">
    <citation type="journal article" date="2016" name="Genome Announc.">
        <title>Draft Genome Sequences of Five Rapidly Growing Mycobacterium Species, M. thermoresistibile, M. fortuitum subsp. acetamidolyticum, M. canariasense, M. brisbanense, and M. novocastrense.</title>
        <authorList>
            <person name="Katahira K."/>
            <person name="Ogura Y."/>
            <person name="Gotoh Y."/>
            <person name="Hayashi T."/>
        </authorList>
    </citation>
    <scope>NUCLEOTIDE SEQUENCE [LARGE SCALE GENOMIC DNA]</scope>
    <source>
        <strain evidence="4">JCM15298</strain>
    </source>
</reference>
<dbReference type="InterPro" id="IPR053191">
    <property type="entry name" value="DcsG_Biosynth_Enzyme"/>
</dbReference>
<feature type="domain" description="ATP-grasp" evidence="2">
    <location>
        <begin position="107"/>
        <end position="309"/>
    </location>
</feature>
<sequence length="326" mass="35185">MHATYHPLVKLARPDVFHPRIVFAGCAALPQGDGDDDGLVTALRHRGLHVQWKSWDDPATLQADVVILRAAWDYADRLDEFLAWSRRVRHLLNPPELVAWSADKHYLLDLRADGVPVVPTAYVGVDEAVEIPAGEVVVKPAVGAGSAGAQRFADATAARAHAQSLQAQGRPVLVQPFDRRVAAGETALVFLNGEPSHAFTKGPLLPPPGSAPVFEETGTFAAETLSAADPDDALWDLGHEAVVSVVRRFGMRREDLLYARVDVLGTGADDPRLLELELIEPSLGFRQLGAAEKARAERDFAVGVESALERLGLGPLSRRDGSHRGP</sequence>
<name>A0A100W9M4_MYCCR</name>
<dbReference type="GO" id="GO:0005524">
    <property type="term" value="F:ATP binding"/>
    <property type="evidence" value="ECO:0007669"/>
    <property type="project" value="UniProtKB-UniRule"/>
</dbReference>
<evidence type="ECO:0000313" key="3">
    <source>
        <dbReference type="EMBL" id="GAS94196.1"/>
    </source>
</evidence>
<keyword evidence="1" id="KW-0067">ATP-binding</keyword>
<accession>A0A100W9M4</accession>
<dbReference type="SUPFAM" id="SSF56059">
    <property type="entry name" value="Glutathione synthetase ATP-binding domain-like"/>
    <property type="match status" value="1"/>
</dbReference>
<dbReference type="Gene3D" id="3.30.470.20">
    <property type="entry name" value="ATP-grasp fold, B domain"/>
    <property type="match status" value="1"/>
</dbReference>
<dbReference type="InterPro" id="IPR011761">
    <property type="entry name" value="ATP-grasp"/>
</dbReference>
<dbReference type="AlphaFoldDB" id="A0A100W9M4"/>
<proteinExistence type="predicted"/>
<protein>
    <submittedName>
        <fullName evidence="3">Glutathione synthase/ribosomal protein S6 modification enzyme</fullName>
    </submittedName>
</protein>
<dbReference type="PROSITE" id="PS50975">
    <property type="entry name" value="ATP_GRASP"/>
    <property type="match status" value="1"/>
</dbReference>
<dbReference type="Proteomes" id="UP000069443">
    <property type="component" value="Unassembled WGS sequence"/>
</dbReference>
<dbReference type="GO" id="GO:0046872">
    <property type="term" value="F:metal ion binding"/>
    <property type="evidence" value="ECO:0007669"/>
    <property type="project" value="InterPro"/>
</dbReference>
<dbReference type="STRING" id="228230.RMCC_1162"/>
<evidence type="ECO:0000259" key="2">
    <source>
        <dbReference type="PROSITE" id="PS50975"/>
    </source>
</evidence>
<keyword evidence="1" id="KW-0547">Nucleotide-binding</keyword>